<dbReference type="AlphaFoldDB" id="A0AA40B2B9"/>
<dbReference type="PANTHER" id="PTHR38166:SF1">
    <property type="entry name" value="C2H2-TYPE DOMAIN-CONTAINING PROTEIN"/>
    <property type="match status" value="1"/>
</dbReference>
<evidence type="ECO:0000256" key="1">
    <source>
        <dbReference type="SAM" id="MobiDB-lite"/>
    </source>
</evidence>
<evidence type="ECO:0008006" key="4">
    <source>
        <dbReference type="Google" id="ProtNLM"/>
    </source>
</evidence>
<name>A0AA40B2B9_9PEZI</name>
<dbReference type="Proteomes" id="UP001172159">
    <property type="component" value="Unassembled WGS sequence"/>
</dbReference>
<feature type="compositionally biased region" description="Acidic residues" evidence="1">
    <location>
        <begin position="29"/>
        <end position="38"/>
    </location>
</feature>
<protein>
    <recommendedName>
        <fullName evidence="4">C2H2-type domain-containing protein</fullName>
    </recommendedName>
</protein>
<comment type="caution">
    <text evidence="2">The sequence shown here is derived from an EMBL/GenBank/DDBJ whole genome shotgun (WGS) entry which is preliminary data.</text>
</comment>
<keyword evidence="3" id="KW-1185">Reference proteome</keyword>
<dbReference type="EMBL" id="JAUKTV010000010">
    <property type="protein sequence ID" value="KAK0726387.1"/>
    <property type="molecule type" value="Genomic_DNA"/>
</dbReference>
<evidence type="ECO:0000313" key="2">
    <source>
        <dbReference type="EMBL" id="KAK0726387.1"/>
    </source>
</evidence>
<accession>A0AA40B2B9</accession>
<feature type="region of interest" description="Disordered" evidence="1">
    <location>
        <begin position="241"/>
        <end position="261"/>
    </location>
</feature>
<sequence length="366" mass="41951">MSYGNKPTWRTRPLIVEKQNRKRSRRAIEDEDADEDEETARIQPKRQGLGTRTPNVSWGCPFWKRDPIHHMDCTSYKLKRIQDVKQHLARKHYEASIYCPICQQKFPDIKERDHHIRQRECTEKSTGRMNLPTASIPPEKQRKLRARMTGSDENIWHQMWDILFDGEPPPTTPYQKTIIEEVSEFMQEFWREHQSEILLDITHGHSRDANSDFIRARLPSLMSSALSTLVGRVRGAIHNTDYLEPTSPTADNSSVSTTSTASSEPLLWSAPATSELWTDKYPNFKEVSVVQQPSRAGHGDDVDFGGWSMADFSLDFYFSPPTSFEPLDPQALLADLEIPDITSSRDDSLNTCTERTSQTKAVNNAD</sequence>
<evidence type="ECO:0000313" key="3">
    <source>
        <dbReference type="Proteomes" id="UP001172159"/>
    </source>
</evidence>
<feature type="compositionally biased region" description="Polar residues" evidence="1">
    <location>
        <begin position="349"/>
        <end position="366"/>
    </location>
</feature>
<dbReference type="PANTHER" id="PTHR38166">
    <property type="entry name" value="C2H2-TYPE DOMAIN-CONTAINING PROTEIN-RELATED"/>
    <property type="match status" value="1"/>
</dbReference>
<gene>
    <name evidence="2" type="ORF">B0T21DRAFT_413718</name>
</gene>
<organism evidence="2 3">
    <name type="scientific">Apiosordaria backusii</name>
    <dbReference type="NCBI Taxonomy" id="314023"/>
    <lineage>
        <taxon>Eukaryota</taxon>
        <taxon>Fungi</taxon>
        <taxon>Dikarya</taxon>
        <taxon>Ascomycota</taxon>
        <taxon>Pezizomycotina</taxon>
        <taxon>Sordariomycetes</taxon>
        <taxon>Sordariomycetidae</taxon>
        <taxon>Sordariales</taxon>
        <taxon>Lasiosphaeriaceae</taxon>
        <taxon>Apiosordaria</taxon>
    </lineage>
</organism>
<reference evidence="2" key="1">
    <citation type="submission" date="2023-06" db="EMBL/GenBank/DDBJ databases">
        <title>Genome-scale phylogeny and comparative genomics of the fungal order Sordariales.</title>
        <authorList>
            <consortium name="Lawrence Berkeley National Laboratory"/>
            <person name="Hensen N."/>
            <person name="Bonometti L."/>
            <person name="Westerberg I."/>
            <person name="Brannstrom I.O."/>
            <person name="Guillou S."/>
            <person name="Cros-Aarteil S."/>
            <person name="Calhoun S."/>
            <person name="Haridas S."/>
            <person name="Kuo A."/>
            <person name="Mondo S."/>
            <person name="Pangilinan J."/>
            <person name="Riley R."/>
            <person name="Labutti K."/>
            <person name="Andreopoulos B."/>
            <person name="Lipzen A."/>
            <person name="Chen C."/>
            <person name="Yanf M."/>
            <person name="Daum C."/>
            <person name="Ng V."/>
            <person name="Clum A."/>
            <person name="Steindorff A."/>
            <person name="Ohm R."/>
            <person name="Martin F."/>
            <person name="Silar P."/>
            <person name="Natvig D."/>
            <person name="Lalanne C."/>
            <person name="Gautier V."/>
            <person name="Ament-Velasquez S.L."/>
            <person name="Kruys A."/>
            <person name="Hutchinson M.I."/>
            <person name="Powell A.J."/>
            <person name="Barry K."/>
            <person name="Miller A.N."/>
            <person name="Grigoriev I.V."/>
            <person name="Debuchy R."/>
            <person name="Gladieux P."/>
            <person name="Thoren M.H."/>
            <person name="Johannesson H."/>
        </authorList>
    </citation>
    <scope>NUCLEOTIDE SEQUENCE</scope>
    <source>
        <strain evidence="2">CBS 540.89</strain>
    </source>
</reference>
<proteinExistence type="predicted"/>
<feature type="region of interest" description="Disordered" evidence="1">
    <location>
        <begin position="1"/>
        <end position="52"/>
    </location>
</feature>
<feature type="region of interest" description="Disordered" evidence="1">
    <location>
        <begin position="342"/>
        <end position="366"/>
    </location>
</feature>